<reference evidence="2 3" key="1">
    <citation type="submission" date="2024-09" db="EMBL/GenBank/DDBJ databases">
        <authorList>
            <person name="Sun Q."/>
            <person name="Mori K."/>
        </authorList>
    </citation>
    <scope>NUCLEOTIDE SEQUENCE [LARGE SCALE GENOMIC DNA]</scope>
    <source>
        <strain evidence="2 3">NCAIM B.02529</strain>
    </source>
</reference>
<dbReference type="EMBL" id="JBHLTP010000003">
    <property type="protein sequence ID" value="MFC0522722.1"/>
    <property type="molecule type" value="Genomic_DNA"/>
</dbReference>
<keyword evidence="3" id="KW-1185">Reference proteome</keyword>
<dbReference type="RefSeq" id="WP_377345250.1">
    <property type="nucleotide sequence ID" value="NZ_JBHLTP010000003.1"/>
</dbReference>
<dbReference type="InterPro" id="IPR029069">
    <property type="entry name" value="HotDog_dom_sf"/>
</dbReference>
<dbReference type="PIRSF" id="PIRSF014972">
    <property type="entry name" value="FlK"/>
    <property type="match status" value="1"/>
</dbReference>
<dbReference type="PANTHER" id="PTHR36934:SF1">
    <property type="entry name" value="THIOESTERASE DOMAIN-CONTAINING PROTEIN"/>
    <property type="match status" value="1"/>
</dbReference>
<protein>
    <submittedName>
        <fullName evidence="2">Thioesterase family protein</fullName>
    </submittedName>
</protein>
<evidence type="ECO:0000313" key="3">
    <source>
        <dbReference type="Proteomes" id="UP001589836"/>
    </source>
</evidence>
<comment type="caution">
    <text evidence="2">The sequence shown here is derived from an EMBL/GenBank/DDBJ whole genome shotgun (WGS) entry which is preliminary data.</text>
</comment>
<dbReference type="SUPFAM" id="SSF54637">
    <property type="entry name" value="Thioesterase/thiol ester dehydrase-isomerase"/>
    <property type="match status" value="1"/>
</dbReference>
<proteinExistence type="predicted"/>
<dbReference type="Pfam" id="PF22636">
    <property type="entry name" value="FlK"/>
    <property type="match status" value="1"/>
</dbReference>
<gene>
    <name evidence="2" type="ORF">ACFFGV_03850</name>
</gene>
<dbReference type="Proteomes" id="UP001589836">
    <property type="component" value="Unassembled WGS sequence"/>
</dbReference>
<dbReference type="Gene3D" id="3.10.129.10">
    <property type="entry name" value="Hotdog Thioesterase"/>
    <property type="match status" value="1"/>
</dbReference>
<dbReference type="PANTHER" id="PTHR36934">
    <property type="entry name" value="BLR0278 PROTEIN"/>
    <property type="match status" value="1"/>
</dbReference>
<organism evidence="2 3">
    <name type="scientific">Pontibacillus salicampi</name>
    <dbReference type="NCBI Taxonomy" id="1449801"/>
    <lineage>
        <taxon>Bacteria</taxon>
        <taxon>Bacillati</taxon>
        <taxon>Bacillota</taxon>
        <taxon>Bacilli</taxon>
        <taxon>Bacillales</taxon>
        <taxon>Bacillaceae</taxon>
        <taxon>Pontibacillus</taxon>
    </lineage>
</organism>
<accession>A0ABV6LK81</accession>
<name>A0ABV6LK81_9BACI</name>
<feature type="domain" description="Fluoroacetyl-CoA-specific thioesterase-like" evidence="1">
    <location>
        <begin position="17"/>
        <end position="120"/>
    </location>
</feature>
<evidence type="ECO:0000313" key="2">
    <source>
        <dbReference type="EMBL" id="MFC0522722.1"/>
    </source>
</evidence>
<dbReference type="InterPro" id="IPR054485">
    <property type="entry name" value="FlK-like_dom"/>
</dbReference>
<evidence type="ECO:0000259" key="1">
    <source>
        <dbReference type="Pfam" id="PF22636"/>
    </source>
</evidence>
<sequence>MKEGVYVGQTATITSIVTEEMVAQFEGQIVHEAYSTVSMVYHMEWAARNIILPYLEEGEEGIGASVTVKHMAPTGVGTNIEVTATVTELKKHLVITSVEARNEIGIIGKGEVTQAILPKESITEKIEASMKA</sequence>
<dbReference type="InterPro" id="IPR025540">
    <property type="entry name" value="FlK"/>
</dbReference>